<evidence type="ECO:0000259" key="2">
    <source>
        <dbReference type="Pfam" id="PF24035"/>
    </source>
</evidence>
<feature type="domain" description="DUF7344" evidence="2">
    <location>
        <begin position="24"/>
        <end position="103"/>
    </location>
</feature>
<dbReference type="EMBL" id="JBHUDK010000010">
    <property type="protein sequence ID" value="MFD1599661.1"/>
    <property type="molecule type" value="Genomic_DNA"/>
</dbReference>
<dbReference type="Pfam" id="PF24035">
    <property type="entry name" value="DUF7344"/>
    <property type="match status" value="1"/>
</dbReference>
<protein>
    <submittedName>
        <fullName evidence="3">Transcriptional regulator</fullName>
    </submittedName>
</protein>
<comment type="caution">
    <text evidence="3">The sequence shown here is derived from an EMBL/GenBank/DDBJ whole genome shotgun (WGS) entry which is preliminary data.</text>
</comment>
<keyword evidence="1" id="KW-0812">Transmembrane</keyword>
<feature type="transmembrane region" description="Helical" evidence="1">
    <location>
        <begin position="127"/>
        <end position="146"/>
    </location>
</feature>
<dbReference type="AlphaFoldDB" id="A0ABD6CPN4"/>
<gene>
    <name evidence="3" type="ORF">ACFSBX_11920</name>
</gene>
<reference evidence="3 4" key="1">
    <citation type="journal article" date="2019" name="Int. J. Syst. Evol. Microbiol.">
        <title>The Global Catalogue of Microorganisms (GCM) 10K type strain sequencing project: providing services to taxonomists for standard genome sequencing and annotation.</title>
        <authorList>
            <consortium name="The Broad Institute Genomics Platform"/>
            <consortium name="The Broad Institute Genome Sequencing Center for Infectious Disease"/>
            <person name="Wu L."/>
            <person name="Ma J."/>
        </authorList>
    </citation>
    <scope>NUCLEOTIDE SEQUENCE [LARGE SCALE GENOMIC DNA]</scope>
    <source>
        <strain evidence="3 4">CGMCC 1.12121</strain>
    </source>
</reference>
<sequence length="194" mass="21638">MLSAITTGKQSAVNGGDLSEDDIFEVLSNRRRRYVVHALKRAQEPVEIADLSTHVTAWEVDIDPEDVRYEDRRNVYSTLQRTHLPKMEEKNLVTIDEEENLVRATDRLEDLDIYVEVLQSTEIPWSLYYVGLAGIALSLLLAVATGTPGFATLAPIDVGAFIATAFGVSSIVHYVVGKRTRLGTSERPPELRQI</sequence>
<keyword evidence="4" id="KW-1185">Reference proteome</keyword>
<evidence type="ECO:0000313" key="3">
    <source>
        <dbReference type="EMBL" id="MFD1599661.1"/>
    </source>
</evidence>
<name>A0ABD6CPN4_9EURY</name>
<dbReference type="RefSeq" id="WP_256420711.1">
    <property type="nucleotide sequence ID" value="NZ_JANHDI010000004.1"/>
</dbReference>
<dbReference type="InterPro" id="IPR055768">
    <property type="entry name" value="DUF7344"/>
</dbReference>
<evidence type="ECO:0000256" key="1">
    <source>
        <dbReference type="SAM" id="Phobius"/>
    </source>
</evidence>
<proteinExistence type="predicted"/>
<evidence type="ECO:0000313" key="4">
    <source>
        <dbReference type="Proteomes" id="UP001597085"/>
    </source>
</evidence>
<organism evidence="3 4">
    <name type="scientific">Halobellus rarus</name>
    <dbReference type="NCBI Taxonomy" id="1126237"/>
    <lineage>
        <taxon>Archaea</taxon>
        <taxon>Methanobacteriati</taxon>
        <taxon>Methanobacteriota</taxon>
        <taxon>Stenosarchaea group</taxon>
        <taxon>Halobacteria</taxon>
        <taxon>Halobacteriales</taxon>
        <taxon>Haloferacaceae</taxon>
        <taxon>Halobellus</taxon>
    </lineage>
</organism>
<accession>A0ABD6CPN4</accession>
<dbReference type="Proteomes" id="UP001597085">
    <property type="component" value="Unassembled WGS sequence"/>
</dbReference>
<feature type="transmembrane region" description="Helical" evidence="1">
    <location>
        <begin position="158"/>
        <end position="177"/>
    </location>
</feature>
<keyword evidence="1" id="KW-1133">Transmembrane helix</keyword>
<keyword evidence="1" id="KW-0472">Membrane</keyword>